<dbReference type="Gene3D" id="6.10.340.10">
    <property type="match status" value="1"/>
</dbReference>
<dbReference type="PANTHER" id="PTHR32089:SF112">
    <property type="entry name" value="LYSOZYME-LIKE PROTEIN-RELATED"/>
    <property type="match status" value="1"/>
</dbReference>
<dbReference type="GO" id="GO:0004888">
    <property type="term" value="F:transmembrane signaling receptor activity"/>
    <property type="evidence" value="ECO:0007669"/>
    <property type="project" value="InterPro"/>
</dbReference>
<dbReference type="GO" id="GO:0006935">
    <property type="term" value="P:chemotaxis"/>
    <property type="evidence" value="ECO:0007669"/>
    <property type="project" value="InterPro"/>
</dbReference>
<dbReference type="PROSITE" id="PS50111">
    <property type="entry name" value="CHEMOTAXIS_TRANSDUC_2"/>
    <property type="match status" value="1"/>
</dbReference>
<keyword evidence="4" id="KW-0472">Membrane</keyword>
<evidence type="ECO:0000256" key="3">
    <source>
        <dbReference type="PROSITE-ProRule" id="PRU00284"/>
    </source>
</evidence>
<dbReference type="RefSeq" id="WP_184514126.1">
    <property type="nucleotide sequence ID" value="NZ_JACIJD010000003.1"/>
</dbReference>
<dbReference type="Proteomes" id="UP000580654">
    <property type="component" value="Unassembled WGS sequence"/>
</dbReference>
<comment type="caution">
    <text evidence="7">The sequence shown here is derived from an EMBL/GenBank/DDBJ whole genome shotgun (WGS) entry which is preliminary data.</text>
</comment>
<dbReference type="Pfam" id="PF12729">
    <property type="entry name" value="4HB_MCP_1"/>
    <property type="match status" value="1"/>
</dbReference>
<name>A0A840YE44_9PROT</name>
<dbReference type="AlphaFoldDB" id="A0A840YE44"/>
<dbReference type="InterPro" id="IPR004090">
    <property type="entry name" value="Chemotax_Me-accpt_rcpt"/>
</dbReference>
<dbReference type="GO" id="GO:0016020">
    <property type="term" value="C:membrane"/>
    <property type="evidence" value="ECO:0007669"/>
    <property type="project" value="InterPro"/>
</dbReference>
<evidence type="ECO:0000259" key="5">
    <source>
        <dbReference type="PROSITE" id="PS50111"/>
    </source>
</evidence>
<organism evidence="7 8">
    <name type="scientific">Muricoccus pecuniae</name>
    <dbReference type="NCBI Taxonomy" id="693023"/>
    <lineage>
        <taxon>Bacteria</taxon>
        <taxon>Pseudomonadati</taxon>
        <taxon>Pseudomonadota</taxon>
        <taxon>Alphaproteobacteria</taxon>
        <taxon>Acetobacterales</taxon>
        <taxon>Roseomonadaceae</taxon>
        <taxon>Muricoccus</taxon>
    </lineage>
</organism>
<proteinExistence type="inferred from homology"/>
<dbReference type="InterPro" id="IPR003660">
    <property type="entry name" value="HAMP_dom"/>
</dbReference>
<feature type="transmembrane region" description="Helical" evidence="4">
    <location>
        <begin position="185"/>
        <end position="207"/>
    </location>
</feature>
<dbReference type="GO" id="GO:0007165">
    <property type="term" value="P:signal transduction"/>
    <property type="evidence" value="ECO:0007669"/>
    <property type="project" value="UniProtKB-KW"/>
</dbReference>
<gene>
    <name evidence="7" type="ORF">FHS87_000791</name>
</gene>
<dbReference type="InterPro" id="IPR024478">
    <property type="entry name" value="HlyB_4HB_MCP"/>
</dbReference>
<dbReference type="PANTHER" id="PTHR32089">
    <property type="entry name" value="METHYL-ACCEPTING CHEMOTAXIS PROTEIN MCPB"/>
    <property type="match status" value="1"/>
</dbReference>
<dbReference type="EMBL" id="JACIJD010000003">
    <property type="protein sequence ID" value="MBB5692772.1"/>
    <property type="molecule type" value="Genomic_DNA"/>
</dbReference>
<keyword evidence="1 3" id="KW-0807">Transducer</keyword>
<dbReference type="InterPro" id="IPR004089">
    <property type="entry name" value="MCPsignal_dom"/>
</dbReference>
<accession>A0A840YE44</accession>
<dbReference type="Pfam" id="PF00015">
    <property type="entry name" value="MCPsignal"/>
    <property type="match status" value="1"/>
</dbReference>
<evidence type="ECO:0000256" key="2">
    <source>
        <dbReference type="ARBA" id="ARBA00029447"/>
    </source>
</evidence>
<dbReference type="PROSITE" id="PS50885">
    <property type="entry name" value="HAMP"/>
    <property type="match status" value="1"/>
</dbReference>
<reference evidence="7 8" key="1">
    <citation type="submission" date="2020-08" db="EMBL/GenBank/DDBJ databases">
        <title>Genomic Encyclopedia of Type Strains, Phase IV (KMG-IV): sequencing the most valuable type-strain genomes for metagenomic binning, comparative biology and taxonomic classification.</title>
        <authorList>
            <person name="Goeker M."/>
        </authorList>
    </citation>
    <scope>NUCLEOTIDE SEQUENCE [LARGE SCALE GENOMIC DNA]</scope>
    <source>
        <strain evidence="7 8">DSM 25622</strain>
    </source>
</reference>
<evidence type="ECO:0000313" key="8">
    <source>
        <dbReference type="Proteomes" id="UP000580654"/>
    </source>
</evidence>
<keyword evidence="8" id="KW-1185">Reference proteome</keyword>
<evidence type="ECO:0000256" key="4">
    <source>
        <dbReference type="SAM" id="Phobius"/>
    </source>
</evidence>
<evidence type="ECO:0000313" key="7">
    <source>
        <dbReference type="EMBL" id="MBB5692772.1"/>
    </source>
</evidence>
<protein>
    <submittedName>
        <fullName evidence="7">Methyl-accepting chemotaxis protein</fullName>
    </submittedName>
</protein>
<feature type="domain" description="Methyl-accepting transducer" evidence="5">
    <location>
        <begin position="302"/>
        <end position="538"/>
    </location>
</feature>
<feature type="transmembrane region" description="Helical" evidence="4">
    <location>
        <begin position="12"/>
        <end position="32"/>
    </location>
</feature>
<dbReference type="PRINTS" id="PR00260">
    <property type="entry name" value="CHEMTRNSDUCR"/>
</dbReference>
<evidence type="ECO:0000256" key="1">
    <source>
        <dbReference type="ARBA" id="ARBA00023224"/>
    </source>
</evidence>
<feature type="domain" description="HAMP" evidence="6">
    <location>
        <begin position="209"/>
        <end position="262"/>
    </location>
</feature>
<evidence type="ECO:0000259" key="6">
    <source>
        <dbReference type="PROSITE" id="PS50885"/>
    </source>
</evidence>
<sequence>MSLNSLPIRGKLLVTFGLMFALILGLGGLSIHQFGVMNAATRDIRDNWLPGVAAIGELKTIISRERIRAARVMATDDPAQRAGALNDTTQAGVAVQAALKAYEALVSSPEERKIFEKIQATYRTYSEFVRPLLARHDDPAAMAAFNGPSALQFRAFLEAADQASAFNKAGAATAGEEAEAAYRRALWTCLGTLLLAAILSGASVVWLTRNVAGGIGNLSGSMLRLSRRDYGFELGEVSRTDEIGEMARAVMTCRDGLREADALAAARAEDERVKAERSARMDALVRDFEAGTADVLRGVAAAATELDATAGEMAGTAQEGISRATSVAAASEQASANVQTVAASAEELAASIAEVSRQVTSSAEVARRAADEARATDAAVHGLSEAARSIGDVVRLISDIAGQTNLLALNATIEAARAGEAGRGFAVVASEVKNLAAQTAKATEEISSQIAAMQAETERAVGAIGGIVETIERIGGITTQVASAAEEQSAATREIGRAVAEAAAGTQDVSRHTAGVTEGAERTGAAADQLRAASGELSEQAELLRSRMDRFLGEIRRA</sequence>
<dbReference type="SUPFAM" id="SSF58104">
    <property type="entry name" value="Methyl-accepting chemotaxis protein (MCP) signaling domain"/>
    <property type="match status" value="1"/>
</dbReference>
<dbReference type="SMART" id="SM00283">
    <property type="entry name" value="MA"/>
    <property type="match status" value="1"/>
</dbReference>
<dbReference type="Gene3D" id="1.10.287.950">
    <property type="entry name" value="Methyl-accepting chemotaxis protein"/>
    <property type="match status" value="1"/>
</dbReference>
<keyword evidence="4" id="KW-0812">Transmembrane</keyword>
<keyword evidence="4" id="KW-1133">Transmembrane helix</keyword>
<comment type="similarity">
    <text evidence="2">Belongs to the methyl-accepting chemotaxis (MCP) protein family.</text>
</comment>